<feature type="transmembrane region" description="Helical" evidence="2">
    <location>
        <begin position="20"/>
        <end position="38"/>
    </location>
</feature>
<name>A0A9P8RNF7_9PEZI</name>
<reference evidence="3" key="1">
    <citation type="submission" date="2021-03" db="EMBL/GenBank/DDBJ databases">
        <title>Comparative genomics and phylogenomic investigation of the class Geoglossomycetes provide insights into ecological specialization and systematics.</title>
        <authorList>
            <person name="Melie T."/>
            <person name="Pirro S."/>
            <person name="Miller A.N."/>
            <person name="Quandt A."/>
        </authorList>
    </citation>
    <scope>NUCLEOTIDE SEQUENCE</scope>
    <source>
        <strain evidence="3">CAQ_001_2017</strain>
    </source>
</reference>
<feature type="region of interest" description="Disordered" evidence="1">
    <location>
        <begin position="46"/>
        <end position="138"/>
    </location>
</feature>
<keyword evidence="2" id="KW-0472">Membrane</keyword>
<feature type="non-terminal residue" evidence="3">
    <location>
        <position position="557"/>
    </location>
</feature>
<keyword evidence="4" id="KW-1185">Reference proteome</keyword>
<organism evidence="3 4">
    <name type="scientific">Trichoglossum hirsutum</name>
    <dbReference type="NCBI Taxonomy" id="265104"/>
    <lineage>
        <taxon>Eukaryota</taxon>
        <taxon>Fungi</taxon>
        <taxon>Dikarya</taxon>
        <taxon>Ascomycota</taxon>
        <taxon>Pezizomycotina</taxon>
        <taxon>Geoglossomycetes</taxon>
        <taxon>Geoglossales</taxon>
        <taxon>Geoglossaceae</taxon>
        <taxon>Trichoglossum</taxon>
    </lineage>
</organism>
<proteinExistence type="predicted"/>
<evidence type="ECO:0000256" key="1">
    <source>
        <dbReference type="SAM" id="MobiDB-lite"/>
    </source>
</evidence>
<feature type="compositionally biased region" description="Basic and acidic residues" evidence="1">
    <location>
        <begin position="92"/>
        <end position="110"/>
    </location>
</feature>
<dbReference type="EMBL" id="JAGHQM010000907">
    <property type="protein sequence ID" value="KAH0557112.1"/>
    <property type="molecule type" value="Genomic_DNA"/>
</dbReference>
<accession>A0A9P8RNF7</accession>
<feature type="compositionally biased region" description="Basic residues" evidence="1">
    <location>
        <begin position="61"/>
        <end position="77"/>
    </location>
</feature>
<dbReference type="Proteomes" id="UP000750711">
    <property type="component" value="Unassembled WGS sequence"/>
</dbReference>
<feature type="region of interest" description="Disordered" evidence="1">
    <location>
        <begin position="380"/>
        <end position="410"/>
    </location>
</feature>
<sequence length="557" mass="60016">MAASAISKKIIIYSREAIKVVLALGSLILQILITWVLFNLKYPAGKLPQEGPQERADLQRRRPRRAHEHRQVGKKHIDRPSSSSRRLSKPLPVKEEQDDRPSLRPGDTYKRRPTSNPPAPQPAVLKADRRTEPTSIRENVFHGRVFDPKANRHRRLINRMAPIREVGAEHRLVGITPIRLLAQTFTPTFRVPDCPISSDESDDKTQLLVPPVLPLQSSSFPVLGPSSSALEEEDDWNQLLPPPELSLSPIRAFPSPPTPGGPTDAAVRSPPTSSFEFSGPHLPASLSQAQERGEADDMSVSEASKLCLDEADQSIGGADMSTLSATMEDQVATDALTAAMACLWVSNATATSTADNSILDTTMADASLLKEEGTPLIQQLSEEEEPARPSDAVVSTPVETELSPEQALAPQTEVMEDAEEAEEGEFAQSSDAVVSIPVGTEPSPEQALALQAEVKADAEEGEPARSFDAVVFIPVETELSPEQALALQAEVMAGAEEGGPAWPFDAVASTQMEAELSAEQVLALQAEIMAGAEEGGLAWPFDAVASTQMEAELSPEQ</sequence>
<protein>
    <submittedName>
        <fullName evidence="3">Uncharacterized protein</fullName>
    </submittedName>
</protein>
<evidence type="ECO:0000313" key="4">
    <source>
        <dbReference type="Proteomes" id="UP000750711"/>
    </source>
</evidence>
<dbReference type="AlphaFoldDB" id="A0A9P8RNF7"/>
<gene>
    <name evidence="3" type="ORF">GP486_005101</name>
</gene>
<keyword evidence="2" id="KW-0812">Transmembrane</keyword>
<keyword evidence="2" id="KW-1133">Transmembrane helix</keyword>
<evidence type="ECO:0000256" key="2">
    <source>
        <dbReference type="SAM" id="Phobius"/>
    </source>
</evidence>
<evidence type="ECO:0000313" key="3">
    <source>
        <dbReference type="EMBL" id="KAH0557112.1"/>
    </source>
</evidence>
<comment type="caution">
    <text evidence="3">The sequence shown here is derived from an EMBL/GenBank/DDBJ whole genome shotgun (WGS) entry which is preliminary data.</text>
</comment>
<feature type="compositionally biased region" description="Low complexity" evidence="1">
    <location>
        <begin position="80"/>
        <end position="91"/>
    </location>
</feature>
<feature type="region of interest" description="Disordered" evidence="1">
    <location>
        <begin position="224"/>
        <end position="301"/>
    </location>
</feature>